<comment type="caution">
    <text evidence="1">The sequence shown here is derived from an EMBL/GenBank/DDBJ whole genome shotgun (WGS) entry which is preliminary data.</text>
</comment>
<accession>X1L9B2</accession>
<feature type="non-terminal residue" evidence="1">
    <location>
        <position position="1"/>
    </location>
</feature>
<gene>
    <name evidence="1" type="ORF">S06H3_18584</name>
</gene>
<proteinExistence type="predicted"/>
<dbReference type="AlphaFoldDB" id="X1L9B2"/>
<dbReference type="EMBL" id="BARV01009420">
    <property type="protein sequence ID" value="GAI15917.1"/>
    <property type="molecule type" value="Genomic_DNA"/>
</dbReference>
<name>X1L9B2_9ZZZZ</name>
<organism evidence="1">
    <name type="scientific">marine sediment metagenome</name>
    <dbReference type="NCBI Taxonomy" id="412755"/>
    <lineage>
        <taxon>unclassified sequences</taxon>
        <taxon>metagenomes</taxon>
        <taxon>ecological metagenomes</taxon>
    </lineage>
</organism>
<reference evidence="1" key="1">
    <citation type="journal article" date="2014" name="Front. Microbiol.">
        <title>High frequency of phylogenetically diverse reductive dehalogenase-homologous genes in deep subseafloor sedimentary metagenomes.</title>
        <authorList>
            <person name="Kawai M."/>
            <person name="Futagami T."/>
            <person name="Toyoda A."/>
            <person name="Takaki Y."/>
            <person name="Nishi S."/>
            <person name="Hori S."/>
            <person name="Arai W."/>
            <person name="Tsubouchi T."/>
            <person name="Morono Y."/>
            <person name="Uchiyama I."/>
            <person name="Ito T."/>
            <person name="Fujiyama A."/>
            <person name="Inagaki F."/>
            <person name="Takami H."/>
        </authorList>
    </citation>
    <scope>NUCLEOTIDE SEQUENCE</scope>
    <source>
        <strain evidence="1">Expedition CK06-06</strain>
    </source>
</reference>
<sequence length="216" mass="24641">EYWSTWTEEYWQKNVENCVAVCLWGFASKKQVEYEERVLKQIIEDTGGKLIPDEVYQRWVPYTASNWIRDSNGNRMARPAGGYYIADMAIDSLDDCQRNFDSGWPVLDKYTPPLLDSEHPAWVAPYDFGHFALAEMDVPREKLDDSDLIAVGGILQDVITKSAETRIPAFLITTSSYDRTGTVFANIHLPVAKIKKALDPNNVANPTRLINMEKME</sequence>
<evidence type="ECO:0000313" key="1">
    <source>
        <dbReference type="EMBL" id="GAI15917.1"/>
    </source>
</evidence>
<protein>
    <submittedName>
        <fullName evidence="1">Uncharacterized protein</fullName>
    </submittedName>
</protein>